<evidence type="ECO:0000256" key="4">
    <source>
        <dbReference type="ARBA" id="ARBA00023239"/>
    </source>
</evidence>
<comment type="cofactor">
    <cofactor evidence="1">
        <name>Mg(2+)</name>
        <dbReference type="ChEBI" id="CHEBI:18420"/>
    </cofactor>
</comment>
<gene>
    <name evidence="6" type="ORF">ASPGLDRAFT_64674</name>
</gene>
<dbReference type="Gene3D" id="3.30.390.10">
    <property type="entry name" value="Enolase-like, N-terminal domain"/>
    <property type="match status" value="1"/>
</dbReference>
<dbReference type="GO" id="GO:0046872">
    <property type="term" value="F:metal ion binding"/>
    <property type="evidence" value="ECO:0007669"/>
    <property type="project" value="UniProtKB-KW"/>
</dbReference>
<dbReference type="Gene3D" id="3.20.20.120">
    <property type="entry name" value="Enolase-like C-terminal domain"/>
    <property type="match status" value="1"/>
</dbReference>
<dbReference type="PROSITE" id="PS00908">
    <property type="entry name" value="MR_MLE_1"/>
    <property type="match status" value="1"/>
</dbReference>
<dbReference type="FunFam" id="3.20.20.120:FF:000013">
    <property type="entry name" value="Mandelate racemase/muconate lactonizing enzyme family protein"/>
    <property type="match status" value="1"/>
</dbReference>
<dbReference type="InterPro" id="IPR013341">
    <property type="entry name" value="Mandelate_racemase_N_dom"/>
</dbReference>
<dbReference type="OrthoDB" id="2579025at2759"/>
<keyword evidence="2" id="KW-0479">Metal-binding</keyword>
<sequence length="383" mass="42693">MAKIKSIEYFRVLPRWLFVKITDDEGQYGWGESTLEGHTEAIEGTLDSLSKRFQGYEADDIEHIWQVVWRLGFYRGGPVFMSAISGIDIALWDLKGRRLGVPIHQLLGGKLRTKVSVYSWIGGDRPADVEAAGKARLAQGFKAIKMNATEDINWLDSPHALDASVERLKTVKALGLDAALDFHGRLHKPMAKQLAKALEPHRPLFIEEPLLSEHPEAIKQLSSQVSCPIALGERLYSRWDVKRFLEDASVDVLQPDISHCGGISEMRRIASMAETYDVAIAPHCPLGPIALAACIQCDLNTPNFVIQEMSVGMHYNLEAGEYDITSYVKDATVFEVKDGYVEALTAPGLGIEVDEEAVRRVAQSTQPWPCKEFYGPDGSIREW</sequence>
<dbReference type="PANTHER" id="PTHR48080">
    <property type="entry name" value="D-GALACTONATE DEHYDRATASE-RELATED"/>
    <property type="match status" value="1"/>
</dbReference>
<evidence type="ECO:0000259" key="5">
    <source>
        <dbReference type="SMART" id="SM00922"/>
    </source>
</evidence>
<organism evidence="6 7">
    <name type="scientific">Aspergillus glaucus CBS 516.65</name>
    <dbReference type="NCBI Taxonomy" id="1160497"/>
    <lineage>
        <taxon>Eukaryota</taxon>
        <taxon>Fungi</taxon>
        <taxon>Dikarya</taxon>
        <taxon>Ascomycota</taxon>
        <taxon>Pezizomycotina</taxon>
        <taxon>Eurotiomycetes</taxon>
        <taxon>Eurotiomycetidae</taxon>
        <taxon>Eurotiales</taxon>
        <taxon>Aspergillaceae</taxon>
        <taxon>Aspergillus</taxon>
        <taxon>Aspergillus subgen. Aspergillus</taxon>
    </lineage>
</organism>
<dbReference type="SFLD" id="SFLDG00179">
    <property type="entry name" value="mandelate_racemase"/>
    <property type="match status" value="1"/>
</dbReference>
<evidence type="ECO:0000256" key="1">
    <source>
        <dbReference type="ARBA" id="ARBA00001946"/>
    </source>
</evidence>
<dbReference type="FunFam" id="3.30.390.10:FF:000003">
    <property type="entry name" value="D-galactonate dehydratase"/>
    <property type="match status" value="1"/>
</dbReference>
<dbReference type="SFLD" id="SFLDS00001">
    <property type="entry name" value="Enolase"/>
    <property type="match status" value="1"/>
</dbReference>
<protein>
    <recommendedName>
        <fullName evidence="5">Mandelate racemase/muconate lactonizing enzyme C-terminal domain-containing protein</fullName>
    </recommendedName>
</protein>
<dbReference type="SUPFAM" id="SSF54826">
    <property type="entry name" value="Enolase N-terminal domain-like"/>
    <property type="match status" value="1"/>
</dbReference>
<evidence type="ECO:0000313" key="7">
    <source>
        <dbReference type="Proteomes" id="UP000184300"/>
    </source>
</evidence>
<dbReference type="InterPro" id="IPR023592">
    <property type="entry name" value="Galactonate_deHydtase"/>
</dbReference>
<dbReference type="GeneID" id="34465066"/>
<dbReference type="STRING" id="1160497.A0A1L9VR21"/>
<evidence type="ECO:0000313" key="6">
    <source>
        <dbReference type="EMBL" id="OJJ86378.1"/>
    </source>
</evidence>
<dbReference type="RefSeq" id="XP_022403067.1">
    <property type="nucleotide sequence ID" value="XM_022548806.1"/>
</dbReference>
<keyword evidence="7" id="KW-1185">Reference proteome</keyword>
<dbReference type="InterPro" id="IPR018110">
    <property type="entry name" value="Mandel_Rmase/mucon_lact_enz_CS"/>
</dbReference>
<evidence type="ECO:0000256" key="3">
    <source>
        <dbReference type="ARBA" id="ARBA00022842"/>
    </source>
</evidence>
<dbReference type="GO" id="GO:0034194">
    <property type="term" value="P:D-galactonate catabolic process"/>
    <property type="evidence" value="ECO:0007669"/>
    <property type="project" value="InterPro"/>
</dbReference>
<dbReference type="EMBL" id="KV878892">
    <property type="protein sequence ID" value="OJJ86378.1"/>
    <property type="molecule type" value="Genomic_DNA"/>
</dbReference>
<dbReference type="GO" id="GO:0008869">
    <property type="term" value="F:galactonate dehydratase activity"/>
    <property type="evidence" value="ECO:0007669"/>
    <property type="project" value="InterPro"/>
</dbReference>
<dbReference type="SUPFAM" id="SSF51604">
    <property type="entry name" value="Enolase C-terminal domain-like"/>
    <property type="match status" value="1"/>
</dbReference>
<dbReference type="CDD" id="cd03325">
    <property type="entry name" value="D-galactonate_dehydratase"/>
    <property type="match status" value="1"/>
</dbReference>
<dbReference type="PANTHER" id="PTHR48080:SF2">
    <property type="entry name" value="D-GALACTONATE DEHYDRATASE"/>
    <property type="match status" value="1"/>
</dbReference>
<dbReference type="InterPro" id="IPR029017">
    <property type="entry name" value="Enolase-like_N"/>
</dbReference>
<keyword evidence="4" id="KW-0456">Lyase</keyword>
<dbReference type="AlphaFoldDB" id="A0A1L9VR21"/>
<reference evidence="7" key="1">
    <citation type="journal article" date="2017" name="Genome Biol.">
        <title>Comparative genomics reveals high biological diversity and specific adaptations in the industrially and medically important fungal genus Aspergillus.</title>
        <authorList>
            <person name="de Vries R.P."/>
            <person name="Riley R."/>
            <person name="Wiebenga A."/>
            <person name="Aguilar-Osorio G."/>
            <person name="Amillis S."/>
            <person name="Uchima C.A."/>
            <person name="Anderluh G."/>
            <person name="Asadollahi M."/>
            <person name="Askin M."/>
            <person name="Barry K."/>
            <person name="Battaglia E."/>
            <person name="Bayram O."/>
            <person name="Benocci T."/>
            <person name="Braus-Stromeyer S.A."/>
            <person name="Caldana C."/>
            <person name="Canovas D."/>
            <person name="Cerqueira G.C."/>
            <person name="Chen F."/>
            <person name="Chen W."/>
            <person name="Choi C."/>
            <person name="Clum A."/>
            <person name="Dos Santos R.A."/>
            <person name="Damasio A.R."/>
            <person name="Diallinas G."/>
            <person name="Emri T."/>
            <person name="Fekete E."/>
            <person name="Flipphi M."/>
            <person name="Freyberg S."/>
            <person name="Gallo A."/>
            <person name="Gournas C."/>
            <person name="Habgood R."/>
            <person name="Hainaut M."/>
            <person name="Harispe M.L."/>
            <person name="Henrissat B."/>
            <person name="Hilden K.S."/>
            <person name="Hope R."/>
            <person name="Hossain A."/>
            <person name="Karabika E."/>
            <person name="Karaffa L."/>
            <person name="Karanyi Z."/>
            <person name="Krasevec N."/>
            <person name="Kuo A."/>
            <person name="Kusch H."/>
            <person name="LaButti K."/>
            <person name="Lagendijk E.L."/>
            <person name="Lapidus A."/>
            <person name="Levasseur A."/>
            <person name="Lindquist E."/>
            <person name="Lipzen A."/>
            <person name="Logrieco A.F."/>
            <person name="MacCabe A."/>
            <person name="Maekelae M.R."/>
            <person name="Malavazi I."/>
            <person name="Melin P."/>
            <person name="Meyer V."/>
            <person name="Mielnichuk N."/>
            <person name="Miskei M."/>
            <person name="Molnar A.P."/>
            <person name="Mule G."/>
            <person name="Ngan C.Y."/>
            <person name="Orejas M."/>
            <person name="Orosz E."/>
            <person name="Ouedraogo J.P."/>
            <person name="Overkamp K.M."/>
            <person name="Park H.-S."/>
            <person name="Perrone G."/>
            <person name="Piumi F."/>
            <person name="Punt P.J."/>
            <person name="Ram A.F."/>
            <person name="Ramon A."/>
            <person name="Rauscher S."/>
            <person name="Record E."/>
            <person name="Riano-Pachon D.M."/>
            <person name="Robert V."/>
            <person name="Roehrig J."/>
            <person name="Ruller R."/>
            <person name="Salamov A."/>
            <person name="Salih N.S."/>
            <person name="Samson R.A."/>
            <person name="Sandor E."/>
            <person name="Sanguinetti M."/>
            <person name="Schuetze T."/>
            <person name="Sepcic K."/>
            <person name="Shelest E."/>
            <person name="Sherlock G."/>
            <person name="Sophianopoulou V."/>
            <person name="Squina F.M."/>
            <person name="Sun H."/>
            <person name="Susca A."/>
            <person name="Todd R.B."/>
            <person name="Tsang A."/>
            <person name="Unkles S.E."/>
            <person name="van de Wiele N."/>
            <person name="van Rossen-Uffink D."/>
            <person name="Oliveira J.V."/>
            <person name="Vesth T.C."/>
            <person name="Visser J."/>
            <person name="Yu J.-H."/>
            <person name="Zhou M."/>
            <person name="Andersen M.R."/>
            <person name="Archer D.B."/>
            <person name="Baker S.E."/>
            <person name="Benoit I."/>
            <person name="Brakhage A.A."/>
            <person name="Braus G.H."/>
            <person name="Fischer R."/>
            <person name="Frisvad J.C."/>
            <person name="Goldman G.H."/>
            <person name="Houbraken J."/>
            <person name="Oakley B."/>
            <person name="Pocsi I."/>
            <person name="Scazzocchio C."/>
            <person name="Seiboth B."/>
            <person name="vanKuyk P.A."/>
            <person name="Wortman J."/>
            <person name="Dyer P.S."/>
            <person name="Grigoriev I.V."/>
        </authorList>
    </citation>
    <scope>NUCLEOTIDE SEQUENCE [LARGE SCALE GENOMIC DNA]</scope>
    <source>
        <strain evidence="7">CBS 516.65</strain>
    </source>
</reference>
<dbReference type="SMART" id="SM00922">
    <property type="entry name" value="MR_MLE"/>
    <property type="match status" value="1"/>
</dbReference>
<dbReference type="SFLD" id="SFLDF00003">
    <property type="entry name" value="D-galactonate_dehydratase"/>
    <property type="match status" value="1"/>
</dbReference>
<evidence type="ECO:0000256" key="2">
    <source>
        <dbReference type="ARBA" id="ARBA00022723"/>
    </source>
</evidence>
<dbReference type="Proteomes" id="UP000184300">
    <property type="component" value="Unassembled WGS sequence"/>
</dbReference>
<dbReference type="Pfam" id="PF13378">
    <property type="entry name" value="MR_MLE_C"/>
    <property type="match status" value="1"/>
</dbReference>
<proteinExistence type="predicted"/>
<dbReference type="GO" id="GO:0009063">
    <property type="term" value="P:amino acid catabolic process"/>
    <property type="evidence" value="ECO:0007669"/>
    <property type="project" value="InterPro"/>
</dbReference>
<dbReference type="InterPro" id="IPR036849">
    <property type="entry name" value="Enolase-like_C_sf"/>
</dbReference>
<dbReference type="NCBIfam" id="NF010624">
    <property type="entry name" value="PRK14017.1"/>
    <property type="match status" value="1"/>
</dbReference>
<feature type="domain" description="Mandelate racemase/muconate lactonizing enzyme C-terminal" evidence="5">
    <location>
        <begin position="126"/>
        <end position="228"/>
    </location>
</feature>
<dbReference type="VEuPathDB" id="FungiDB:ASPGLDRAFT_64674"/>
<dbReference type="InterPro" id="IPR013342">
    <property type="entry name" value="Mandelate_racemase_C"/>
</dbReference>
<dbReference type="InterPro" id="IPR029065">
    <property type="entry name" value="Enolase_C-like"/>
</dbReference>
<name>A0A1L9VR21_ASPGL</name>
<keyword evidence="3" id="KW-0460">Magnesium</keyword>
<dbReference type="InterPro" id="IPR034593">
    <property type="entry name" value="DgoD-like"/>
</dbReference>
<accession>A0A1L9VR21</accession>
<dbReference type="Pfam" id="PF02746">
    <property type="entry name" value="MR_MLE_N"/>
    <property type="match status" value="1"/>
</dbReference>